<keyword evidence="1" id="KW-0812">Transmembrane</keyword>
<proteinExistence type="predicted"/>
<sequence length="267" mass="30777">MAHFYRDQQVSNLKIDGDVLRQIDSVFQARGVLLNQQVLNESEQGNKSFLTYVIRFDEKGYRLFSIGDLIDYFHKAGYVERILFTVETGDSLRSNRQVGSHLELRLDKKGGNSCYLSVTSDDSDWVDSSFSAVQENLQKNRTRNGWARSAWIQFLVQIVGVTLGFVLSLWAAFNLESKLSMESPFIISFLFVLLIFSNTWTYLNKQILCFIDNTFPNIEFYRPKKDTIHWLIQTVVGGVFLAIVLYFLSVVFSYFTDILSGFVNRNT</sequence>
<feature type="transmembrane region" description="Helical" evidence="1">
    <location>
        <begin position="150"/>
        <end position="173"/>
    </location>
</feature>
<dbReference type="RefSeq" id="WP_330929605.1">
    <property type="nucleotide sequence ID" value="NZ_CP119075.1"/>
</dbReference>
<organism evidence="2 3">
    <name type="scientific">Synoicihabitans lomoniglobus</name>
    <dbReference type="NCBI Taxonomy" id="2909285"/>
    <lineage>
        <taxon>Bacteria</taxon>
        <taxon>Pseudomonadati</taxon>
        <taxon>Verrucomicrobiota</taxon>
        <taxon>Opitutia</taxon>
        <taxon>Opitutales</taxon>
        <taxon>Opitutaceae</taxon>
        <taxon>Synoicihabitans</taxon>
    </lineage>
</organism>
<evidence type="ECO:0000256" key="1">
    <source>
        <dbReference type="SAM" id="Phobius"/>
    </source>
</evidence>
<dbReference type="EMBL" id="CP119075">
    <property type="protein sequence ID" value="WED66854.1"/>
    <property type="molecule type" value="Genomic_DNA"/>
</dbReference>
<name>A0AAF0I4K9_9BACT</name>
<keyword evidence="1" id="KW-0472">Membrane</keyword>
<keyword evidence="1" id="KW-1133">Transmembrane helix</keyword>
<feature type="transmembrane region" description="Helical" evidence="1">
    <location>
        <begin position="230"/>
        <end position="255"/>
    </location>
</feature>
<reference evidence="2" key="1">
    <citation type="submission" date="2023-03" db="EMBL/GenBank/DDBJ databases">
        <title>Lomoglobus Profundus gen. nov., sp. nov., a novel member of the phylum Verrucomicrobia, isolated from deep-marine sediment of South China Sea.</title>
        <authorList>
            <person name="Ahmad T."/>
            <person name="Ishaq S.E."/>
            <person name="Wang F."/>
        </authorList>
    </citation>
    <scope>NUCLEOTIDE SEQUENCE</scope>
    <source>
        <strain evidence="2">LMO-M01</strain>
    </source>
</reference>
<feature type="transmembrane region" description="Helical" evidence="1">
    <location>
        <begin position="185"/>
        <end position="203"/>
    </location>
</feature>
<protein>
    <submittedName>
        <fullName evidence="2">Uncharacterized protein</fullName>
    </submittedName>
</protein>
<gene>
    <name evidence="2" type="ORF">PXH66_08325</name>
</gene>
<evidence type="ECO:0000313" key="2">
    <source>
        <dbReference type="EMBL" id="WED66854.1"/>
    </source>
</evidence>
<dbReference type="Proteomes" id="UP001218638">
    <property type="component" value="Chromosome"/>
</dbReference>
<dbReference type="AlphaFoldDB" id="A0AAF0I4K9"/>
<accession>A0AAF0I4K9</accession>
<keyword evidence="3" id="KW-1185">Reference proteome</keyword>
<evidence type="ECO:0000313" key="3">
    <source>
        <dbReference type="Proteomes" id="UP001218638"/>
    </source>
</evidence>
<dbReference type="KEGG" id="slom:PXH66_08325"/>